<comment type="caution">
    <text evidence="1">The sequence shown here is derived from an EMBL/GenBank/DDBJ whole genome shotgun (WGS) entry which is preliminary data.</text>
</comment>
<dbReference type="EMBL" id="JAPHNI010001288">
    <property type="protein sequence ID" value="KAJ8106047.1"/>
    <property type="molecule type" value="Genomic_DNA"/>
</dbReference>
<name>A0ACC2HSJ9_9PLEO</name>
<organism evidence="1 2">
    <name type="scientific">Boeremia exigua</name>
    <dbReference type="NCBI Taxonomy" id="749465"/>
    <lineage>
        <taxon>Eukaryota</taxon>
        <taxon>Fungi</taxon>
        <taxon>Dikarya</taxon>
        <taxon>Ascomycota</taxon>
        <taxon>Pezizomycotina</taxon>
        <taxon>Dothideomycetes</taxon>
        <taxon>Pleosporomycetidae</taxon>
        <taxon>Pleosporales</taxon>
        <taxon>Pleosporineae</taxon>
        <taxon>Didymellaceae</taxon>
        <taxon>Boeremia</taxon>
    </lineage>
</organism>
<proteinExistence type="predicted"/>
<dbReference type="Proteomes" id="UP001153331">
    <property type="component" value="Unassembled WGS sequence"/>
</dbReference>
<evidence type="ECO:0000313" key="2">
    <source>
        <dbReference type="Proteomes" id="UP001153331"/>
    </source>
</evidence>
<accession>A0ACC2HSJ9</accession>
<reference evidence="1" key="1">
    <citation type="submission" date="2022-11" db="EMBL/GenBank/DDBJ databases">
        <title>Genome Sequence of Boeremia exigua.</title>
        <authorList>
            <person name="Buettner E."/>
        </authorList>
    </citation>
    <scope>NUCLEOTIDE SEQUENCE</scope>
    <source>
        <strain evidence="1">CU02</strain>
    </source>
</reference>
<gene>
    <name evidence="1" type="ORF">OPT61_g9802</name>
</gene>
<evidence type="ECO:0000313" key="1">
    <source>
        <dbReference type="EMBL" id="KAJ8106047.1"/>
    </source>
</evidence>
<sequence length="181" mass="20163">MHRPEPYAKREFSTAVFLHGQRLYLGVWQPFPFAKLQSPDLSLAPLHSVFRFFPSHAPPGLEKAGKTTWPSTNRLYAPRSPLHVLLIMKLRVRLQGIPSPVLWIVVATQVAGRLVPPLCQDPYGCSLSDNHFASDRIPVLGGRAIETQMDIRNLVSLMDALTPKCSAAVVPTYRFDGVLPI</sequence>
<keyword evidence="2" id="KW-1185">Reference proteome</keyword>
<protein>
    <submittedName>
        <fullName evidence="1">Uncharacterized protein</fullName>
    </submittedName>
</protein>